<organism evidence="1 2">
    <name type="scientific">Puccinia striiformis f. sp. tritici</name>
    <dbReference type="NCBI Taxonomy" id="168172"/>
    <lineage>
        <taxon>Eukaryota</taxon>
        <taxon>Fungi</taxon>
        <taxon>Dikarya</taxon>
        <taxon>Basidiomycota</taxon>
        <taxon>Pucciniomycotina</taxon>
        <taxon>Pucciniomycetes</taxon>
        <taxon>Pucciniales</taxon>
        <taxon>Pucciniaceae</taxon>
        <taxon>Puccinia</taxon>
    </lineage>
</organism>
<evidence type="ECO:0000313" key="2">
    <source>
        <dbReference type="Proteomes" id="UP001060170"/>
    </source>
</evidence>
<dbReference type="EMBL" id="CM045874">
    <property type="protein sequence ID" value="KAI7944749.1"/>
    <property type="molecule type" value="Genomic_DNA"/>
</dbReference>
<keyword evidence="2" id="KW-1185">Reference proteome</keyword>
<dbReference type="Proteomes" id="UP001060170">
    <property type="component" value="Chromosome 10"/>
</dbReference>
<comment type="caution">
    <text evidence="1">The sequence shown here is derived from an EMBL/GenBank/DDBJ whole genome shotgun (WGS) entry which is preliminary data.</text>
</comment>
<accession>A0ACC0E6M1</accession>
<protein>
    <submittedName>
        <fullName evidence="1">Uncharacterized protein</fullName>
    </submittedName>
</protein>
<gene>
    <name evidence="1" type="ORF">MJO28_010444</name>
</gene>
<feature type="non-terminal residue" evidence="1">
    <location>
        <position position="1"/>
    </location>
</feature>
<reference evidence="2" key="2">
    <citation type="journal article" date="2018" name="Mol. Plant Microbe Interact.">
        <title>Genome sequence resources for the wheat stripe rust pathogen (Puccinia striiformis f. sp. tritici) and the barley stripe rust pathogen (Puccinia striiformis f. sp. hordei).</title>
        <authorList>
            <person name="Xia C."/>
            <person name="Wang M."/>
            <person name="Yin C."/>
            <person name="Cornejo O.E."/>
            <person name="Hulbert S.H."/>
            <person name="Chen X."/>
        </authorList>
    </citation>
    <scope>NUCLEOTIDE SEQUENCE [LARGE SCALE GENOMIC DNA]</scope>
    <source>
        <strain evidence="2">93-210</strain>
    </source>
</reference>
<name>A0ACC0E6M1_9BASI</name>
<evidence type="ECO:0000313" key="1">
    <source>
        <dbReference type="EMBL" id="KAI7944749.1"/>
    </source>
</evidence>
<reference evidence="2" key="1">
    <citation type="journal article" date="2018" name="BMC Genomics">
        <title>Genomic insights into host adaptation between the wheat stripe rust pathogen (Puccinia striiformis f. sp. tritici) and the barley stripe rust pathogen (Puccinia striiformis f. sp. hordei).</title>
        <authorList>
            <person name="Xia C."/>
            <person name="Wang M."/>
            <person name="Yin C."/>
            <person name="Cornejo O.E."/>
            <person name="Hulbert S.H."/>
            <person name="Chen X."/>
        </authorList>
    </citation>
    <scope>NUCLEOTIDE SEQUENCE [LARGE SCALE GENOMIC DNA]</scope>
    <source>
        <strain evidence="2">93-210</strain>
    </source>
</reference>
<reference evidence="1 2" key="3">
    <citation type="journal article" date="2022" name="Microbiol. Spectr.">
        <title>Folding features and dynamics of 3D genome architecture in plant fungal pathogens.</title>
        <authorList>
            <person name="Xia C."/>
        </authorList>
    </citation>
    <scope>NUCLEOTIDE SEQUENCE [LARGE SCALE GENOMIC DNA]</scope>
    <source>
        <strain evidence="1 2">93-210</strain>
    </source>
</reference>
<proteinExistence type="predicted"/>
<feature type="non-terminal residue" evidence="1">
    <location>
        <position position="105"/>
    </location>
</feature>
<sequence length="105" mass="11872">CPEGTVPHQSKAWAQCESIPQQASLTITALKNCFILVDEFASPDSQAMLRTMIQQRDCFLDPINWMHHLNKTSMLSLNTVSIPQQLFHPISSQPCTKLHLLQNRA</sequence>